<accession>A0A8S8ZLH5</accession>
<dbReference type="PANTHER" id="PTHR40619">
    <property type="entry name" value="FUNGAL STAND N-TERMINAL GOODBYE DOMAIN-CONTAINING PROTEIN"/>
    <property type="match status" value="1"/>
</dbReference>
<organism evidence="1 2">
    <name type="scientific">Sordaria macrospora</name>
    <dbReference type="NCBI Taxonomy" id="5147"/>
    <lineage>
        <taxon>Eukaryota</taxon>
        <taxon>Fungi</taxon>
        <taxon>Dikarya</taxon>
        <taxon>Ascomycota</taxon>
        <taxon>Pezizomycotina</taxon>
        <taxon>Sordariomycetes</taxon>
        <taxon>Sordariomycetidae</taxon>
        <taxon>Sordariales</taxon>
        <taxon>Sordariaceae</taxon>
        <taxon>Sordaria</taxon>
    </lineage>
</organism>
<protein>
    <recommendedName>
        <fullName evidence="3">Fungal STAND N-terminal Goodbye domain-containing protein</fullName>
    </recommendedName>
</protein>
<dbReference type="AlphaFoldDB" id="A0A8S8ZLH5"/>
<reference evidence="1 2" key="1">
    <citation type="submission" date="2017-07" db="EMBL/GenBank/DDBJ databases">
        <title>Genome sequence of the Sordaria macrospora wild type strain R19027.</title>
        <authorList>
            <person name="Nowrousian M."/>
            <person name="Teichert I."/>
            <person name="Kueck U."/>
        </authorList>
    </citation>
    <scope>NUCLEOTIDE SEQUENCE [LARGE SCALE GENOMIC DNA]</scope>
    <source>
        <strain evidence="1 2">R19027</strain>
        <tissue evidence="1">Mycelium</tissue>
    </source>
</reference>
<dbReference type="Proteomes" id="UP000433876">
    <property type="component" value="Unassembled WGS sequence"/>
</dbReference>
<dbReference type="EMBL" id="NMPR01000131">
    <property type="protein sequence ID" value="KAA8629581.1"/>
    <property type="molecule type" value="Genomic_DNA"/>
</dbReference>
<evidence type="ECO:0008006" key="3">
    <source>
        <dbReference type="Google" id="ProtNLM"/>
    </source>
</evidence>
<dbReference type="VEuPathDB" id="FungiDB:SMAC_08695"/>
<gene>
    <name evidence="1" type="ORF">SMACR_08695</name>
</gene>
<evidence type="ECO:0000313" key="2">
    <source>
        <dbReference type="Proteomes" id="UP000433876"/>
    </source>
</evidence>
<proteinExistence type="predicted"/>
<dbReference type="PANTHER" id="PTHR40619:SF3">
    <property type="entry name" value="FUNGAL STAND N-TERMINAL GOODBYE DOMAIN-CONTAINING PROTEIN"/>
    <property type="match status" value="1"/>
</dbReference>
<sequence>MEPHQSSNAITMSHGPQISNTRTYQAELDNETASFIRTQGHYYDPAFTVPSTFDQQRSQFVPRTNLTNLRDVLSRYRELFPDSNVASTLREDNWEWKSVADHVNAVRPAYEARAAKKSADRREAILSAFESIPGLIRVAEDNRDLFPRHREFQQAYDSFVETAALTIINLMSMLLPKPEIKKVFGKIFYQDDELHAVLAPLKAAVEVLKACASKLKDELLVDTHGIVSETAKGVNLIRGIIVEAKCGISTVSSKIDAIQESMDRQYQEMKRQVSLQASNAAQFYGIEAQNSLFVQLIEASELKLREEVRREFELLRAGHAEDTHWISEGELLTFLNASPTDLSKDLERSVTSSLISLSPPQQASAQGILNLPAFQRWVCADVPDILCIESNPTDEYLSPPSTIAGAHPLSAFSANFIATLSGHRDAVILYFFPSLHTSDYNDPQSEPRTLLTSMITFLVLELRQRNLLRLSFVDKRQYVRDLQYGNIACLCHTFGALLRQLPRDTPVYCIIDGISSYDRSDRPSWQDDVARILSTLVDLVGDGELRPMLKVLVTCPFRWEVVERCVPEQNRVYTMANLLDGGGGVAGSGISTEFFGGMLDRAHEVRAGVSDYGRARGAGDGYFRKEDGGEVTEDDYT</sequence>
<name>A0A8S8ZLH5_SORMA</name>
<evidence type="ECO:0000313" key="1">
    <source>
        <dbReference type="EMBL" id="KAA8629581.1"/>
    </source>
</evidence>
<comment type="caution">
    <text evidence="1">The sequence shown here is derived from an EMBL/GenBank/DDBJ whole genome shotgun (WGS) entry which is preliminary data.</text>
</comment>